<protein>
    <recommendedName>
        <fullName evidence="1">NADP-dependent oxidoreductase domain-containing protein</fullName>
    </recommendedName>
</protein>
<feature type="non-terminal residue" evidence="2">
    <location>
        <position position="79"/>
    </location>
</feature>
<reference evidence="2" key="1">
    <citation type="journal article" date="2014" name="Front. Microbiol.">
        <title>High frequency of phylogenetically diverse reductive dehalogenase-homologous genes in deep subseafloor sedimentary metagenomes.</title>
        <authorList>
            <person name="Kawai M."/>
            <person name="Futagami T."/>
            <person name="Toyoda A."/>
            <person name="Takaki Y."/>
            <person name="Nishi S."/>
            <person name="Hori S."/>
            <person name="Arai W."/>
            <person name="Tsubouchi T."/>
            <person name="Morono Y."/>
            <person name="Uchiyama I."/>
            <person name="Ito T."/>
            <person name="Fujiyama A."/>
            <person name="Inagaki F."/>
            <person name="Takami H."/>
        </authorList>
    </citation>
    <scope>NUCLEOTIDE SEQUENCE</scope>
    <source>
        <strain evidence="2">Expedition CK06-06</strain>
    </source>
</reference>
<dbReference type="EMBL" id="BART01034505">
    <property type="protein sequence ID" value="GAH17691.1"/>
    <property type="molecule type" value="Genomic_DNA"/>
</dbReference>
<gene>
    <name evidence="2" type="ORF">S01H4_58954</name>
</gene>
<dbReference type="Pfam" id="PF00248">
    <property type="entry name" value="Aldo_ket_red"/>
    <property type="match status" value="1"/>
</dbReference>
<accession>X1DA82</accession>
<sequence>MLQKDGFLNYTQTNDVIVTAWRPIEGGMLSKTKIQIMNDIYKKYNKTPSQVAINWLISQENVVTIPGSRNIKHLKENLG</sequence>
<feature type="domain" description="NADP-dependent oxidoreductase" evidence="1">
    <location>
        <begin position="2"/>
        <end position="78"/>
    </location>
</feature>
<evidence type="ECO:0000259" key="1">
    <source>
        <dbReference type="Pfam" id="PF00248"/>
    </source>
</evidence>
<name>X1DA82_9ZZZZ</name>
<dbReference type="PANTHER" id="PTHR43638:SF3">
    <property type="entry name" value="ALDEHYDE REDUCTASE"/>
    <property type="match status" value="1"/>
</dbReference>
<dbReference type="InterPro" id="IPR023210">
    <property type="entry name" value="NADP_OxRdtase_dom"/>
</dbReference>
<dbReference type="AlphaFoldDB" id="X1DA82"/>
<dbReference type="Gene3D" id="3.20.20.100">
    <property type="entry name" value="NADP-dependent oxidoreductase domain"/>
    <property type="match status" value="1"/>
</dbReference>
<organism evidence="2">
    <name type="scientific">marine sediment metagenome</name>
    <dbReference type="NCBI Taxonomy" id="412755"/>
    <lineage>
        <taxon>unclassified sequences</taxon>
        <taxon>metagenomes</taxon>
        <taxon>ecological metagenomes</taxon>
    </lineage>
</organism>
<proteinExistence type="predicted"/>
<dbReference type="PANTHER" id="PTHR43638">
    <property type="entry name" value="OXIDOREDUCTASE, ALDO/KETO REDUCTASE FAMILY PROTEIN"/>
    <property type="match status" value="1"/>
</dbReference>
<evidence type="ECO:0000313" key="2">
    <source>
        <dbReference type="EMBL" id="GAH17691.1"/>
    </source>
</evidence>
<comment type="caution">
    <text evidence="2">The sequence shown here is derived from an EMBL/GenBank/DDBJ whole genome shotgun (WGS) entry which is preliminary data.</text>
</comment>
<dbReference type="InterPro" id="IPR036812">
    <property type="entry name" value="NAD(P)_OxRdtase_dom_sf"/>
</dbReference>
<dbReference type="SUPFAM" id="SSF51430">
    <property type="entry name" value="NAD(P)-linked oxidoreductase"/>
    <property type="match status" value="1"/>
</dbReference>